<name>A0ABR1JTS8_9AGAR</name>
<dbReference type="Gene3D" id="3.50.50.60">
    <property type="entry name" value="FAD/NAD(P)-binding domain"/>
    <property type="match status" value="1"/>
</dbReference>
<keyword evidence="9" id="KW-1185">Reference proteome</keyword>
<evidence type="ECO:0000256" key="7">
    <source>
        <dbReference type="ARBA" id="ARBA00023033"/>
    </source>
</evidence>
<evidence type="ECO:0000256" key="1">
    <source>
        <dbReference type="ARBA" id="ARBA00001974"/>
    </source>
</evidence>
<evidence type="ECO:0000256" key="5">
    <source>
        <dbReference type="ARBA" id="ARBA00022857"/>
    </source>
</evidence>
<gene>
    <name evidence="8" type="ORF">VKT23_006041</name>
</gene>
<evidence type="ECO:0000313" key="8">
    <source>
        <dbReference type="EMBL" id="KAK7464835.1"/>
    </source>
</evidence>
<keyword evidence="6" id="KW-0560">Oxidoreductase</keyword>
<comment type="similarity">
    <text evidence="2">Belongs to the FAD-binding monooxygenase family.</text>
</comment>
<keyword evidence="7" id="KW-0503">Monooxygenase</keyword>
<evidence type="ECO:0000256" key="6">
    <source>
        <dbReference type="ARBA" id="ARBA00023002"/>
    </source>
</evidence>
<keyword evidence="4" id="KW-0274">FAD</keyword>
<proteinExistence type="inferred from homology"/>
<evidence type="ECO:0000256" key="3">
    <source>
        <dbReference type="ARBA" id="ARBA00022630"/>
    </source>
</evidence>
<sequence length="165" mass="18375">MSEIDHSLDILIGGAGFSGIANLDVMFMSSTPPKIWVASGTWPNDFQKDTTFDTYVVSAYWDPNTADRWIVTAANGLVVKPRFLSFCMDFVSKTYIPSFKGLEIFKAICHHTAEWPQDCAEKARKGYEGFDITKKPTTDQYEAHSANNILGVIHLERDSMVAAQG</sequence>
<evidence type="ECO:0000256" key="4">
    <source>
        <dbReference type="ARBA" id="ARBA00022827"/>
    </source>
</evidence>
<dbReference type="SUPFAM" id="SSF51905">
    <property type="entry name" value="FAD/NAD(P)-binding domain"/>
    <property type="match status" value="1"/>
</dbReference>
<keyword evidence="5" id="KW-0521">NADP</keyword>
<dbReference type="InterPro" id="IPR036188">
    <property type="entry name" value="FAD/NAD-bd_sf"/>
</dbReference>
<dbReference type="PANTHER" id="PTHR43098">
    <property type="entry name" value="L-ORNITHINE N(5)-MONOOXYGENASE-RELATED"/>
    <property type="match status" value="1"/>
</dbReference>
<dbReference type="InterPro" id="IPR050775">
    <property type="entry name" value="FAD-binding_Monooxygenases"/>
</dbReference>
<dbReference type="PANTHER" id="PTHR43098:SF3">
    <property type="entry name" value="L-ORNITHINE N(5)-MONOOXYGENASE-RELATED"/>
    <property type="match status" value="1"/>
</dbReference>
<keyword evidence="3" id="KW-0285">Flavoprotein</keyword>
<dbReference type="Proteomes" id="UP001498398">
    <property type="component" value="Unassembled WGS sequence"/>
</dbReference>
<comment type="cofactor">
    <cofactor evidence="1">
        <name>FAD</name>
        <dbReference type="ChEBI" id="CHEBI:57692"/>
    </cofactor>
</comment>
<accession>A0ABR1JTS8</accession>
<dbReference type="EMBL" id="JBANRG010000007">
    <property type="protein sequence ID" value="KAK7464835.1"/>
    <property type="molecule type" value="Genomic_DNA"/>
</dbReference>
<comment type="caution">
    <text evidence="8">The sequence shown here is derived from an EMBL/GenBank/DDBJ whole genome shotgun (WGS) entry which is preliminary data.</text>
</comment>
<protein>
    <submittedName>
        <fullName evidence="8">Uncharacterized protein</fullName>
    </submittedName>
</protein>
<evidence type="ECO:0000256" key="2">
    <source>
        <dbReference type="ARBA" id="ARBA00010139"/>
    </source>
</evidence>
<organism evidence="8 9">
    <name type="scientific">Marasmiellus scandens</name>
    <dbReference type="NCBI Taxonomy" id="2682957"/>
    <lineage>
        <taxon>Eukaryota</taxon>
        <taxon>Fungi</taxon>
        <taxon>Dikarya</taxon>
        <taxon>Basidiomycota</taxon>
        <taxon>Agaricomycotina</taxon>
        <taxon>Agaricomycetes</taxon>
        <taxon>Agaricomycetidae</taxon>
        <taxon>Agaricales</taxon>
        <taxon>Marasmiineae</taxon>
        <taxon>Omphalotaceae</taxon>
        <taxon>Marasmiellus</taxon>
    </lineage>
</organism>
<evidence type="ECO:0000313" key="9">
    <source>
        <dbReference type="Proteomes" id="UP001498398"/>
    </source>
</evidence>
<reference evidence="8 9" key="1">
    <citation type="submission" date="2024-01" db="EMBL/GenBank/DDBJ databases">
        <title>A draft genome for the cacao thread blight pathogen Marasmiellus scandens.</title>
        <authorList>
            <person name="Baruah I.K."/>
            <person name="Leung J."/>
            <person name="Bukari Y."/>
            <person name="Amoako-Attah I."/>
            <person name="Meinhardt L.W."/>
            <person name="Bailey B.A."/>
            <person name="Cohen S.P."/>
        </authorList>
    </citation>
    <scope>NUCLEOTIDE SEQUENCE [LARGE SCALE GENOMIC DNA]</scope>
    <source>
        <strain evidence="8 9">GH-19</strain>
    </source>
</reference>